<keyword evidence="3" id="KW-1185">Reference proteome</keyword>
<evidence type="ECO:0000313" key="3">
    <source>
        <dbReference type="Proteomes" id="UP000741013"/>
    </source>
</evidence>
<feature type="compositionally biased region" description="Basic and acidic residues" evidence="1">
    <location>
        <begin position="1"/>
        <end position="15"/>
    </location>
</feature>
<evidence type="ECO:0000256" key="1">
    <source>
        <dbReference type="SAM" id="MobiDB-lite"/>
    </source>
</evidence>
<dbReference type="Proteomes" id="UP000741013">
    <property type="component" value="Unassembled WGS sequence"/>
</dbReference>
<gene>
    <name evidence="2" type="ORF">JOM49_002873</name>
</gene>
<accession>A0ABS4PPJ1</accession>
<protein>
    <recommendedName>
        <fullName evidence="4">DUF5709 domain-containing protein</fullName>
    </recommendedName>
</protein>
<name>A0ABS4PPJ1_9PSEU</name>
<dbReference type="EMBL" id="JAGGMS010000001">
    <property type="protein sequence ID" value="MBP2181347.1"/>
    <property type="molecule type" value="Genomic_DNA"/>
</dbReference>
<proteinExistence type="predicted"/>
<evidence type="ECO:0008006" key="4">
    <source>
        <dbReference type="Google" id="ProtNLM"/>
    </source>
</evidence>
<evidence type="ECO:0000313" key="2">
    <source>
        <dbReference type="EMBL" id="MBP2181347.1"/>
    </source>
</evidence>
<reference evidence="2 3" key="1">
    <citation type="submission" date="2021-03" db="EMBL/GenBank/DDBJ databases">
        <title>Sequencing the genomes of 1000 actinobacteria strains.</title>
        <authorList>
            <person name="Klenk H.-P."/>
        </authorList>
    </citation>
    <scope>NUCLEOTIDE SEQUENCE [LARGE SCALE GENOMIC DNA]</scope>
    <source>
        <strain evidence="2 3">DSM 45510</strain>
    </source>
</reference>
<feature type="region of interest" description="Disordered" evidence="1">
    <location>
        <begin position="1"/>
        <end position="78"/>
    </location>
</feature>
<dbReference type="RefSeq" id="WP_209664780.1">
    <property type="nucleotide sequence ID" value="NZ_JAGGMS010000001.1"/>
</dbReference>
<organism evidence="2 3">
    <name type="scientific">Amycolatopsis magusensis</name>
    <dbReference type="NCBI Taxonomy" id="882444"/>
    <lineage>
        <taxon>Bacteria</taxon>
        <taxon>Bacillati</taxon>
        <taxon>Actinomycetota</taxon>
        <taxon>Actinomycetes</taxon>
        <taxon>Pseudonocardiales</taxon>
        <taxon>Pseudonocardiaceae</taxon>
        <taxon>Amycolatopsis</taxon>
    </lineage>
</organism>
<comment type="caution">
    <text evidence="2">The sequence shown here is derived from an EMBL/GenBank/DDBJ whole genome shotgun (WGS) entry which is preliminary data.</text>
</comment>
<sequence length="78" mass="8238">MRSEQNEGLELGDRDDWADDPDVATGDTEAPAQQLQPTQDGLPFDTEKDEIAEDAGRAQAAGPEQTALHIETGEGSGA</sequence>